<feature type="region of interest" description="Disordered" evidence="5">
    <location>
        <begin position="273"/>
        <end position="310"/>
    </location>
</feature>
<gene>
    <name evidence="6" type="ORF">BJ684DRAFT_15791</name>
</gene>
<evidence type="ECO:0000313" key="7">
    <source>
        <dbReference type="Proteomes" id="UP000267251"/>
    </source>
</evidence>
<feature type="compositionally biased region" description="Basic and acidic residues" evidence="5">
    <location>
        <begin position="30"/>
        <end position="39"/>
    </location>
</feature>
<dbReference type="GO" id="GO:0016042">
    <property type="term" value="P:lipid catabolic process"/>
    <property type="evidence" value="ECO:0007669"/>
    <property type="project" value="UniProtKB-KW"/>
</dbReference>
<feature type="region of interest" description="Disordered" evidence="5">
    <location>
        <begin position="1"/>
        <end position="42"/>
    </location>
</feature>
<keyword evidence="3" id="KW-0442">Lipid degradation</keyword>
<feature type="compositionally biased region" description="Polar residues" evidence="5">
    <location>
        <begin position="296"/>
        <end position="306"/>
    </location>
</feature>
<sequence length="590" mass="65159">MNPHPGNRDQEEELGPIPPPQPPPPLIPHSEGKDGKRPDYTPSRLSVFPTLPPYSGPYAVGCHDIVFTPSREEEHTEPVIFRLYYPAELPSHSERMYPRPHWLPNPFKLYSTGYGHFLKVPWYISRPLFASTLSFTRLPAHMNAPLASQLPKIHPESIMSSASPSPSPTPSTSSVVQSIRFPVMLFSHGLGGCRTTYSTFCGEMASYGFVVAALEHREGSAAVSGLQKGKDPVLYRHILTSEAEEPIRREQLEHRVREVQAVWSLLDGLNDGTHVQSRTLHPPPPSSSSKSKKNNRLTSTPMSTPFTPRDLAGRLDMSRVIMSGHSFGAATTFASMHQTPGRFVAGIAMDTWMLPLEASGLLGPEIPPPPRPVISINSQVFTRWKSNYAALSQTMAQTPEPSYLMTIRGSAHQNQSDFPTLFRWATPAGAMGWWKRRKQRRNGEEHETPVVVDPVEALRCNNRACLAFLYRVLCVDGARRVLEGKEGEGEGEGEEGAVGTILPSRINTLTWRDILGEGPIKTLEGRRCEGDPGMEVYDRQVEGARRQVESTLSLVETSLPKGEEEGEGEGEEGDGLKEDIEDAASRLPVG</sequence>
<feature type="compositionally biased region" description="Acidic residues" evidence="5">
    <location>
        <begin position="564"/>
        <end position="573"/>
    </location>
</feature>
<evidence type="ECO:0000256" key="2">
    <source>
        <dbReference type="ARBA" id="ARBA00022801"/>
    </source>
</evidence>
<keyword evidence="2 6" id="KW-0378">Hydrolase</keyword>
<dbReference type="AlphaFoldDB" id="A0A4P9Y4W6"/>
<dbReference type="SUPFAM" id="SSF53474">
    <property type="entry name" value="alpha/beta-Hydrolases"/>
    <property type="match status" value="1"/>
</dbReference>
<keyword evidence="4" id="KW-0443">Lipid metabolism</keyword>
<reference evidence="7" key="1">
    <citation type="journal article" date="2018" name="Nat. Microbiol.">
        <title>Leveraging single-cell genomics to expand the fungal tree of life.</title>
        <authorList>
            <person name="Ahrendt S.R."/>
            <person name="Quandt C.A."/>
            <person name="Ciobanu D."/>
            <person name="Clum A."/>
            <person name="Salamov A."/>
            <person name="Andreopoulos B."/>
            <person name="Cheng J.F."/>
            <person name="Woyke T."/>
            <person name="Pelin A."/>
            <person name="Henrissat B."/>
            <person name="Reynolds N.K."/>
            <person name="Benny G.L."/>
            <person name="Smith M.E."/>
            <person name="James T.Y."/>
            <person name="Grigoriev I.V."/>
        </authorList>
    </citation>
    <scope>NUCLEOTIDE SEQUENCE [LARGE SCALE GENOMIC DNA]</scope>
</reference>
<name>A0A4P9Y4W6_9FUNG</name>
<evidence type="ECO:0000256" key="5">
    <source>
        <dbReference type="SAM" id="MobiDB-lite"/>
    </source>
</evidence>
<dbReference type="Proteomes" id="UP000267251">
    <property type="component" value="Unassembled WGS sequence"/>
</dbReference>
<dbReference type="Gene3D" id="3.40.50.1820">
    <property type="entry name" value="alpha/beta hydrolase"/>
    <property type="match status" value="1"/>
</dbReference>
<dbReference type="PANTHER" id="PTHR10272">
    <property type="entry name" value="PLATELET-ACTIVATING FACTOR ACETYLHYDROLASE"/>
    <property type="match status" value="1"/>
</dbReference>
<dbReference type="EMBL" id="KZ987933">
    <property type="protein sequence ID" value="RKP13844.1"/>
    <property type="molecule type" value="Genomic_DNA"/>
</dbReference>
<dbReference type="Pfam" id="PF03403">
    <property type="entry name" value="PAF-AH_p_II"/>
    <property type="match status" value="2"/>
</dbReference>
<evidence type="ECO:0000256" key="4">
    <source>
        <dbReference type="ARBA" id="ARBA00023098"/>
    </source>
</evidence>
<dbReference type="InterPro" id="IPR029058">
    <property type="entry name" value="AB_hydrolase_fold"/>
</dbReference>
<feature type="compositionally biased region" description="Pro residues" evidence="5">
    <location>
        <begin position="16"/>
        <end position="27"/>
    </location>
</feature>
<feature type="region of interest" description="Disordered" evidence="5">
    <location>
        <begin position="543"/>
        <end position="590"/>
    </location>
</feature>
<dbReference type="OrthoDB" id="2363873at2759"/>
<organism evidence="6 7">
    <name type="scientific">Piptocephalis cylindrospora</name>
    <dbReference type="NCBI Taxonomy" id="1907219"/>
    <lineage>
        <taxon>Eukaryota</taxon>
        <taxon>Fungi</taxon>
        <taxon>Fungi incertae sedis</taxon>
        <taxon>Zoopagomycota</taxon>
        <taxon>Zoopagomycotina</taxon>
        <taxon>Zoopagomycetes</taxon>
        <taxon>Zoopagales</taxon>
        <taxon>Piptocephalidaceae</taxon>
        <taxon>Piptocephalis</taxon>
    </lineage>
</organism>
<protein>
    <recommendedName>
        <fullName evidence="1">1-alkyl-2-acetylglycerophosphocholine esterase</fullName>
        <ecNumber evidence="1">3.1.1.47</ecNumber>
    </recommendedName>
</protein>
<dbReference type="GO" id="GO:0003847">
    <property type="term" value="F:1-alkyl-2-acetylglycerophosphocholine esterase activity"/>
    <property type="evidence" value="ECO:0007669"/>
    <property type="project" value="UniProtKB-EC"/>
</dbReference>
<accession>A0A4P9Y4W6</accession>
<dbReference type="PANTHER" id="PTHR10272:SF0">
    <property type="entry name" value="PLATELET-ACTIVATING FACTOR ACETYLHYDROLASE"/>
    <property type="match status" value="1"/>
</dbReference>
<keyword evidence="7" id="KW-1185">Reference proteome</keyword>
<evidence type="ECO:0000256" key="1">
    <source>
        <dbReference type="ARBA" id="ARBA00013201"/>
    </source>
</evidence>
<proteinExistence type="predicted"/>
<evidence type="ECO:0000256" key="3">
    <source>
        <dbReference type="ARBA" id="ARBA00022963"/>
    </source>
</evidence>
<dbReference type="EC" id="3.1.1.47" evidence="1"/>
<evidence type="ECO:0000313" key="6">
    <source>
        <dbReference type="EMBL" id="RKP13844.1"/>
    </source>
</evidence>